<sequence length="133" mass="15034">MLDDITTMVLPTLPPGWVQLVVRASVVGRHSEASAGVLMPDRTTVRWDFPPDVWELFQLLRKGMHVEGLGSWVGFSYVLDPPHEWSISYNRDEAPVFQVAPTGLDYATENRWFPRDPETAPAWFRVGLARAQG</sequence>
<dbReference type="InterPro" id="IPR036170">
    <property type="entry name" value="YezG-like_sf"/>
</dbReference>
<dbReference type="Proteomes" id="UP000218505">
    <property type="component" value="Chromosome"/>
</dbReference>
<reference evidence="1" key="1">
    <citation type="submission" date="2017-09" db="EMBL/GenBank/DDBJ databases">
        <title>Complete Genome Sequence of ansamitocin-producing Bacterium Actinosynnema pretiosum X47.</title>
        <authorList>
            <person name="Cao G."/>
            <person name="Zong G."/>
            <person name="Zhong C."/>
            <person name="Fu J."/>
        </authorList>
    </citation>
    <scope>NUCLEOTIDE SEQUENCE [LARGE SCALE GENOMIC DNA]</scope>
    <source>
        <strain evidence="1">X47</strain>
    </source>
</reference>
<dbReference type="EMBL" id="CP023445">
    <property type="protein sequence ID" value="ATE53975.1"/>
    <property type="molecule type" value="Genomic_DNA"/>
</dbReference>
<dbReference type="AlphaFoldDB" id="A0A290Z4T4"/>
<dbReference type="SUPFAM" id="SSF160424">
    <property type="entry name" value="BH3703-like"/>
    <property type="match status" value="1"/>
</dbReference>
<evidence type="ECO:0000313" key="1">
    <source>
        <dbReference type="EMBL" id="ATE53975.1"/>
    </source>
</evidence>
<protein>
    <submittedName>
        <fullName evidence="1">Uncharacterized protein</fullName>
    </submittedName>
</protein>
<accession>A0A290Z4T4</accession>
<keyword evidence="2" id="KW-1185">Reference proteome</keyword>
<evidence type="ECO:0000313" key="2">
    <source>
        <dbReference type="Proteomes" id="UP000218505"/>
    </source>
</evidence>
<proteinExistence type="predicted"/>
<organism evidence="1 2">
    <name type="scientific">Actinosynnema pretiosum</name>
    <dbReference type="NCBI Taxonomy" id="42197"/>
    <lineage>
        <taxon>Bacteria</taxon>
        <taxon>Bacillati</taxon>
        <taxon>Actinomycetota</taxon>
        <taxon>Actinomycetes</taxon>
        <taxon>Pseudonocardiales</taxon>
        <taxon>Pseudonocardiaceae</taxon>
        <taxon>Actinosynnema</taxon>
    </lineage>
</organism>
<gene>
    <name evidence="1" type="ORF">CNX65_12255</name>
</gene>
<name>A0A290Z4T4_9PSEU</name>
<dbReference type="KEGG" id="apre:CNX65_12255"/>